<dbReference type="AlphaFoldDB" id="A0A5E7A7M5"/>
<reference evidence="1 2" key="1">
    <citation type="submission" date="2019-09" db="EMBL/GenBank/DDBJ databases">
        <authorList>
            <person name="Chandra G."/>
            <person name="Truman W A."/>
        </authorList>
    </citation>
    <scope>NUCLEOTIDE SEQUENCE [LARGE SCALE GENOMIC DNA]</scope>
    <source>
        <strain evidence="1">PS710</strain>
    </source>
</reference>
<accession>A0A5E7A7M5</accession>
<dbReference type="EMBL" id="CABVHW010000001">
    <property type="protein sequence ID" value="VVN72824.1"/>
    <property type="molecule type" value="Genomic_DNA"/>
</dbReference>
<protein>
    <submittedName>
        <fullName evidence="1">Uncharacterized protein</fullName>
    </submittedName>
</protein>
<dbReference type="Proteomes" id="UP000381093">
    <property type="component" value="Unassembled WGS sequence"/>
</dbReference>
<evidence type="ECO:0000313" key="1">
    <source>
        <dbReference type="EMBL" id="VVN72824.1"/>
    </source>
</evidence>
<gene>
    <name evidence="1" type="ORF">PS710_00546</name>
</gene>
<proteinExistence type="predicted"/>
<sequence>MAFRFGVVPALPTDTESMRNGTRSYCKTATVGFNLYDNEKKLRLQTTYQTRAEAEYVCQRHNMERLHIFYSERKASLDRLAPNRINSANRRNTV</sequence>
<evidence type="ECO:0000313" key="2">
    <source>
        <dbReference type="Proteomes" id="UP000381093"/>
    </source>
</evidence>
<organism evidence="1 2">
    <name type="scientific">Pseudomonas fluorescens</name>
    <dbReference type="NCBI Taxonomy" id="294"/>
    <lineage>
        <taxon>Bacteria</taxon>
        <taxon>Pseudomonadati</taxon>
        <taxon>Pseudomonadota</taxon>
        <taxon>Gammaproteobacteria</taxon>
        <taxon>Pseudomonadales</taxon>
        <taxon>Pseudomonadaceae</taxon>
        <taxon>Pseudomonas</taxon>
    </lineage>
</organism>
<name>A0A5E7A7M5_PSEFL</name>